<dbReference type="PANTHER" id="PTHR11070">
    <property type="entry name" value="UVRD / RECB / PCRA DNA HELICASE FAMILY MEMBER"/>
    <property type="match status" value="1"/>
</dbReference>
<keyword evidence="14" id="KW-0175">Coiled coil</keyword>
<evidence type="ECO:0000256" key="14">
    <source>
        <dbReference type="SAM" id="Coils"/>
    </source>
</evidence>
<dbReference type="EC" id="5.6.2.4" evidence="10"/>
<evidence type="ECO:0000256" key="6">
    <source>
        <dbReference type="ARBA" id="ARBA00022840"/>
    </source>
</evidence>
<dbReference type="EMBL" id="AE015927">
    <property type="protein sequence ID" value="AAO36866.1"/>
    <property type="molecule type" value="Genomic_DNA"/>
</dbReference>
<evidence type="ECO:0000256" key="13">
    <source>
        <dbReference type="PROSITE-ProRule" id="PRU00560"/>
    </source>
</evidence>
<dbReference type="Pfam" id="PF00580">
    <property type="entry name" value="UvrD-helicase"/>
    <property type="match status" value="1"/>
</dbReference>
<dbReference type="InterPro" id="IPR000212">
    <property type="entry name" value="DNA_helicase_UvrD/REP"/>
</dbReference>
<dbReference type="PROSITE" id="PS51198">
    <property type="entry name" value="UVRD_HELICASE_ATP_BIND"/>
    <property type="match status" value="1"/>
</dbReference>
<feature type="domain" description="UvrD-like helicase C-terminal" evidence="16">
    <location>
        <begin position="185"/>
        <end position="459"/>
    </location>
</feature>
<evidence type="ECO:0000256" key="5">
    <source>
        <dbReference type="ARBA" id="ARBA00022806"/>
    </source>
</evidence>
<keyword evidence="6 13" id="KW-0067">ATP-binding</keyword>
<dbReference type="Gene3D" id="1.10.486.10">
    <property type="entry name" value="PCRA, domain 4"/>
    <property type="match status" value="1"/>
</dbReference>
<name>Q891H9_CLOTE</name>
<comment type="catalytic activity">
    <reaction evidence="12">
        <text>ATP + H2O = ADP + phosphate + H(+)</text>
        <dbReference type="Rhea" id="RHEA:13065"/>
        <dbReference type="ChEBI" id="CHEBI:15377"/>
        <dbReference type="ChEBI" id="CHEBI:15378"/>
        <dbReference type="ChEBI" id="CHEBI:30616"/>
        <dbReference type="ChEBI" id="CHEBI:43474"/>
        <dbReference type="ChEBI" id="CHEBI:456216"/>
        <dbReference type="EC" id="5.6.2.4"/>
    </reaction>
</comment>
<keyword evidence="5 13" id="KW-0347">Helicase</keyword>
<dbReference type="PANTHER" id="PTHR11070:SF2">
    <property type="entry name" value="ATP-DEPENDENT DNA HELICASE SRS2"/>
    <property type="match status" value="1"/>
</dbReference>
<keyword evidence="4 13" id="KW-0378">Hydrolase</keyword>
<dbReference type="FunFam" id="1.10.10.160:FF:000001">
    <property type="entry name" value="ATP-dependent DNA helicase"/>
    <property type="match status" value="1"/>
</dbReference>
<dbReference type="GO" id="GO:0043138">
    <property type="term" value="F:3'-5' DNA helicase activity"/>
    <property type="evidence" value="ECO:0007669"/>
    <property type="project" value="UniProtKB-EC"/>
</dbReference>
<evidence type="ECO:0000256" key="8">
    <source>
        <dbReference type="ARBA" id="ARBA00023235"/>
    </source>
</evidence>
<dbReference type="STRING" id="212717.CTC_02395"/>
<dbReference type="GO" id="GO:0000725">
    <property type="term" value="P:recombinational repair"/>
    <property type="evidence" value="ECO:0007669"/>
    <property type="project" value="TreeGrafter"/>
</dbReference>
<evidence type="ECO:0000256" key="2">
    <source>
        <dbReference type="ARBA" id="ARBA00014807"/>
    </source>
</evidence>
<dbReference type="HOGENOM" id="CLU_004585_5_2_9"/>
<evidence type="ECO:0000256" key="10">
    <source>
        <dbReference type="ARBA" id="ARBA00034808"/>
    </source>
</evidence>
<dbReference type="GO" id="GO:0003677">
    <property type="term" value="F:DNA binding"/>
    <property type="evidence" value="ECO:0007669"/>
    <property type="project" value="UniProtKB-KW"/>
</dbReference>
<evidence type="ECO:0000256" key="11">
    <source>
        <dbReference type="ARBA" id="ARBA00034900"/>
    </source>
</evidence>
<dbReference type="GO" id="GO:0016887">
    <property type="term" value="F:ATP hydrolysis activity"/>
    <property type="evidence" value="ECO:0007669"/>
    <property type="project" value="RHEA"/>
</dbReference>
<dbReference type="InterPro" id="IPR014016">
    <property type="entry name" value="UvrD-like_ATP-bd"/>
</dbReference>
<evidence type="ECO:0000256" key="7">
    <source>
        <dbReference type="ARBA" id="ARBA00023125"/>
    </source>
</evidence>
<dbReference type="CDD" id="cd17932">
    <property type="entry name" value="DEXQc_UvrD"/>
    <property type="match status" value="1"/>
</dbReference>
<dbReference type="Gene3D" id="3.40.50.300">
    <property type="entry name" value="P-loop containing nucleotide triphosphate hydrolases"/>
    <property type="match status" value="3"/>
</dbReference>
<dbReference type="FunFam" id="1.10.486.10:FF:000003">
    <property type="entry name" value="ATP-dependent DNA helicase"/>
    <property type="match status" value="1"/>
</dbReference>
<reference evidence="17 18" key="1">
    <citation type="journal article" date="2003" name="Proc. Natl. Acad. Sci. U.S.A.">
        <title>The genome sequence of Clostridium tetani, the causative agent of tetanus disease.</title>
        <authorList>
            <person name="Brueggemann H."/>
            <person name="Baumer S."/>
            <person name="Fricke W.F."/>
            <person name="Wiezer A."/>
            <person name="Liesegang H."/>
            <person name="Decker I."/>
            <person name="Herzberg C."/>
            <person name="Martinez-Arias R."/>
            <person name="Merkl R."/>
            <person name="Henne A."/>
            <person name="Gottschalk G."/>
        </authorList>
    </citation>
    <scope>NUCLEOTIDE SEQUENCE [LARGE SCALE GENOMIC DNA]</scope>
    <source>
        <strain evidence="18">Massachusetts / E88</strain>
    </source>
</reference>
<evidence type="ECO:0000313" key="17">
    <source>
        <dbReference type="EMBL" id="AAO36866.1"/>
    </source>
</evidence>
<sequence length="639" mass="74088">MGYNKNFAIYDSYDQKVLIKECIKELSLNEKDFDDRSLINKIGQQKDNLISPEKFRREIGDNYRLGKIANVYELYQKKLKNNNALDFDDLIYKTVELFKKNEEILEFYQDKFKYIMVDEYQDTNKSQYELVKLLALKHKNICVVGDDDQCIYAWRGADIRNILDFEKDYPQVKTIKLEENYRSMSNILSAANDVIKNNSNRKVKKLRTSNSQGEKVKVYRANSDIEEAQFVINEIKKLIKEENRTPKDFSILYRTNAQSRIFEEVFMRNKIPYKIVGGLKFYDRKEIKDIMAYLKLINNPLDDVSLKRIINVPKRGIGKSSIEKIENFSREMEECIYSTLLDIDSIGIANRAASSVNKFVSLINSFIRKKDEVKVSVLIQEIIEYTGYMKELQDSKNIEDLSRIENLKELVSAAVDFEISSEDKTLSAFLEQIALVSDIDNYDEQSDAVVLMTVHSAKGLEFPAVFMVGMENGIFPGTQSLDDIDEMEESRRLCYVGITRAKEKLYMTSAERRMVFGRTVFYPESDFIDEISRELKENLCERKSVKNNFVSEKSRYFNDNLKNFNNNIKLQGIIESKKEEKNILREEEIKLGTKVKHSKFGLGTIVSISKVANDVKLTIAFDKMGVKILMLSVAPLEAV</sequence>
<dbReference type="Pfam" id="PF13361">
    <property type="entry name" value="UvrD_C"/>
    <property type="match status" value="1"/>
</dbReference>
<evidence type="ECO:0000256" key="9">
    <source>
        <dbReference type="ARBA" id="ARBA00034617"/>
    </source>
</evidence>
<evidence type="ECO:0000259" key="16">
    <source>
        <dbReference type="PROSITE" id="PS51217"/>
    </source>
</evidence>
<keyword evidence="7" id="KW-0238">DNA-binding</keyword>
<evidence type="ECO:0000313" key="18">
    <source>
        <dbReference type="Proteomes" id="UP000001412"/>
    </source>
</evidence>
<dbReference type="Pfam" id="PF21196">
    <property type="entry name" value="PcrA_UvrD_tudor"/>
    <property type="match status" value="1"/>
</dbReference>
<evidence type="ECO:0000256" key="12">
    <source>
        <dbReference type="ARBA" id="ARBA00048988"/>
    </source>
</evidence>
<dbReference type="AlphaFoldDB" id="Q891H9"/>
<comment type="caution">
    <text evidence="13">Lacks conserved residue(s) required for the propagation of feature annotation.</text>
</comment>
<dbReference type="GO" id="GO:0005524">
    <property type="term" value="F:ATP binding"/>
    <property type="evidence" value="ECO:0007669"/>
    <property type="project" value="UniProtKB-UniRule"/>
</dbReference>
<comment type="similarity">
    <text evidence="1">Belongs to the helicase family. UvrD subfamily.</text>
</comment>
<evidence type="ECO:0000256" key="3">
    <source>
        <dbReference type="ARBA" id="ARBA00022741"/>
    </source>
</evidence>
<proteinExistence type="inferred from homology"/>
<protein>
    <recommendedName>
        <fullName evidence="2">ATP-dependent DNA helicase PcrA</fullName>
        <ecNumber evidence="10">5.6.2.4</ecNumber>
    </recommendedName>
    <alternativeName>
        <fullName evidence="11">DNA 3'-5' helicase PcrA</fullName>
    </alternativeName>
</protein>
<organism evidence="17 18">
    <name type="scientific">Clostridium tetani (strain Massachusetts / E88)</name>
    <dbReference type="NCBI Taxonomy" id="212717"/>
    <lineage>
        <taxon>Bacteria</taxon>
        <taxon>Bacillati</taxon>
        <taxon>Bacillota</taxon>
        <taxon>Clostridia</taxon>
        <taxon>Eubacteriales</taxon>
        <taxon>Clostridiaceae</taxon>
        <taxon>Clostridium</taxon>
    </lineage>
</organism>
<feature type="domain" description="UvrD-like helicase ATP-binding" evidence="15">
    <location>
        <begin position="1"/>
        <end position="184"/>
    </location>
</feature>
<dbReference type="SUPFAM" id="SSF52540">
    <property type="entry name" value="P-loop containing nucleoside triphosphate hydrolases"/>
    <property type="match status" value="1"/>
</dbReference>
<dbReference type="InterPro" id="IPR014017">
    <property type="entry name" value="DNA_helicase_UvrD-like_C"/>
</dbReference>
<comment type="catalytic activity">
    <reaction evidence="9">
        <text>Couples ATP hydrolysis with the unwinding of duplex DNA by translocating in the 3'-5' direction.</text>
        <dbReference type="EC" id="5.6.2.4"/>
    </reaction>
</comment>
<dbReference type="InterPro" id="IPR027417">
    <property type="entry name" value="P-loop_NTPase"/>
</dbReference>
<keyword evidence="8" id="KW-0413">Isomerase</keyword>
<dbReference type="PROSITE" id="PS51217">
    <property type="entry name" value="UVRD_HELICASE_CTER"/>
    <property type="match status" value="1"/>
</dbReference>
<dbReference type="GO" id="GO:0005829">
    <property type="term" value="C:cytosol"/>
    <property type="evidence" value="ECO:0007669"/>
    <property type="project" value="TreeGrafter"/>
</dbReference>
<dbReference type="CDD" id="cd18807">
    <property type="entry name" value="SF1_C_UvrD"/>
    <property type="match status" value="1"/>
</dbReference>
<dbReference type="Proteomes" id="UP000001412">
    <property type="component" value="Chromosome"/>
</dbReference>
<evidence type="ECO:0000256" key="4">
    <source>
        <dbReference type="ARBA" id="ARBA00022801"/>
    </source>
</evidence>
<keyword evidence="18" id="KW-1185">Reference proteome</keyword>
<evidence type="ECO:0000259" key="15">
    <source>
        <dbReference type="PROSITE" id="PS51198"/>
    </source>
</evidence>
<keyword evidence="3 13" id="KW-0547">Nucleotide-binding</keyword>
<dbReference type="GO" id="GO:0033202">
    <property type="term" value="C:DNA helicase complex"/>
    <property type="evidence" value="ECO:0007669"/>
    <property type="project" value="TreeGrafter"/>
</dbReference>
<dbReference type="KEGG" id="ctc:CTC_02395"/>
<evidence type="ECO:0000256" key="1">
    <source>
        <dbReference type="ARBA" id="ARBA00009922"/>
    </source>
</evidence>
<gene>
    <name evidence="17" type="ordered locus">CTC_02395</name>
</gene>
<dbReference type="GO" id="GO:0009314">
    <property type="term" value="P:response to radiation"/>
    <property type="evidence" value="ECO:0007669"/>
    <property type="project" value="UniProtKB-ARBA"/>
</dbReference>
<accession>Q891H9</accession>
<feature type="coiled-coil region" evidence="14">
    <location>
        <begin position="528"/>
        <end position="587"/>
    </location>
</feature>